<accession>A0A6A6WYE0</accession>
<dbReference type="Proteomes" id="UP000799757">
    <property type="component" value="Unassembled WGS sequence"/>
</dbReference>
<feature type="domain" description="Protein kinase" evidence="7">
    <location>
        <begin position="1"/>
        <end position="134"/>
    </location>
</feature>
<keyword evidence="5" id="KW-0067">ATP-binding</keyword>
<dbReference type="InterPro" id="IPR013087">
    <property type="entry name" value="Znf_C2H2_type"/>
</dbReference>
<dbReference type="AlphaFoldDB" id="A0A6A6WYE0"/>
<dbReference type="PROSITE" id="PS00028">
    <property type="entry name" value="ZINC_FINGER_C2H2_1"/>
    <property type="match status" value="1"/>
</dbReference>
<dbReference type="EMBL" id="MU002176">
    <property type="protein sequence ID" value="KAF2788928.1"/>
    <property type="molecule type" value="Genomic_DNA"/>
</dbReference>
<dbReference type="InterPro" id="IPR000719">
    <property type="entry name" value="Prot_kinase_dom"/>
</dbReference>
<gene>
    <name evidence="8" type="ORF">K505DRAFT_420795</name>
</gene>
<feature type="region of interest" description="Disordered" evidence="6">
    <location>
        <begin position="295"/>
        <end position="335"/>
    </location>
</feature>
<proteinExistence type="predicted"/>
<sequence>MNVLLGEPWDPITQETVPSLYLADFGLASHVQTIGTRITRARGTPGYEAPEIRGQGPAAFSQKSDIYALGCILFRLCTLSDPSLVEDFNPLAISDVYSRDLLSIVSAMLSKDRQSRPTATEIKQYLMAHIHENISPTAKECRTCRRVFLSINKFRKHSKAPKHVQGQNETASKAGVSNSTITERLFSTLWTDDAPHDVWTEEGPKFRTKESLAKEKTETRIKKMAGVPDDRIVLIPDDYLTDDKADPTPCAVCLRQDFESKKAFFQHLHRVHHYRNPKYVYRRLVESNFFLEGPEEPTLLPEDTPESNIKGLKARKRGYEDDNYSIGPKRQKQRT</sequence>
<keyword evidence="2" id="KW-0808">Transferase</keyword>
<dbReference type="PANTHER" id="PTHR43671">
    <property type="entry name" value="SERINE/THREONINE-PROTEIN KINASE NEK"/>
    <property type="match status" value="1"/>
</dbReference>
<dbReference type="InterPro" id="IPR050660">
    <property type="entry name" value="NEK_Ser/Thr_kinase"/>
</dbReference>
<dbReference type="PANTHER" id="PTHR43671:SF13">
    <property type="entry name" value="SERINE_THREONINE-PROTEIN KINASE NEK2"/>
    <property type="match status" value="1"/>
</dbReference>
<evidence type="ECO:0000313" key="8">
    <source>
        <dbReference type="EMBL" id="KAF2788928.1"/>
    </source>
</evidence>
<dbReference type="SUPFAM" id="SSF56112">
    <property type="entry name" value="Protein kinase-like (PK-like)"/>
    <property type="match status" value="1"/>
</dbReference>
<evidence type="ECO:0000256" key="1">
    <source>
        <dbReference type="ARBA" id="ARBA00012513"/>
    </source>
</evidence>
<evidence type="ECO:0000256" key="3">
    <source>
        <dbReference type="ARBA" id="ARBA00022741"/>
    </source>
</evidence>
<reference evidence="8" key="1">
    <citation type="journal article" date="2020" name="Stud. Mycol.">
        <title>101 Dothideomycetes genomes: a test case for predicting lifestyles and emergence of pathogens.</title>
        <authorList>
            <person name="Haridas S."/>
            <person name="Albert R."/>
            <person name="Binder M."/>
            <person name="Bloem J."/>
            <person name="Labutti K."/>
            <person name="Salamov A."/>
            <person name="Andreopoulos B."/>
            <person name="Baker S."/>
            <person name="Barry K."/>
            <person name="Bills G."/>
            <person name="Bluhm B."/>
            <person name="Cannon C."/>
            <person name="Castanera R."/>
            <person name="Culley D."/>
            <person name="Daum C."/>
            <person name="Ezra D."/>
            <person name="Gonzalez J."/>
            <person name="Henrissat B."/>
            <person name="Kuo A."/>
            <person name="Liang C."/>
            <person name="Lipzen A."/>
            <person name="Lutzoni F."/>
            <person name="Magnuson J."/>
            <person name="Mondo S."/>
            <person name="Nolan M."/>
            <person name="Ohm R."/>
            <person name="Pangilinan J."/>
            <person name="Park H.-J."/>
            <person name="Ramirez L."/>
            <person name="Alfaro M."/>
            <person name="Sun H."/>
            <person name="Tritt A."/>
            <person name="Yoshinaga Y."/>
            <person name="Zwiers L.-H."/>
            <person name="Turgeon B."/>
            <person name="Goodwin S."/>
            <person name="Spatafora J."/>
            <person name="Crous P."/>
            <person name="Grigoriev I."/>
        </authorList>
    </citation>
    <scope>NUCLEOTIDE SEQUENCE</scope>
    <source>
        <strain evidence="8">CBS 109.77</strain>
    </source>
</reference>
<keyword evidence="4 8" id="KW-0418">Kinase</keyword>
<organism evidence="8 9">
    <name type="scientific">Melanomma pulvis-pyrius CBS 109.77</name>
    <dbReference type="NCBI Taxonomy" id="1314802"/>
    <lineage>
        <taxon>Eukaryota</taxon>
        <taxon>Fungi</taxon>
        <taxon>Dikarya</taxon>
        <taxon>Ascomycota</taxon>
        <taxon>Pezizomycotina</taxon>
        <taxon>Dothideomycetes</taxon>
        <taxon>Pleosporomycetidae</taxon>
        <taxon>Pleosporales</taxon>
        <taxon>Melanommataceae</taxon>
        <taxon>Melanomma</taxon>
    </lineage>
</organism>
<dbReference type="Pfam" id="PF00069">
    <property type="entry name" value="Pkinase"/>
    <property type="match status" value="1"/>
</dbReference>
<protein>
    <recommendedName>
        <fullName evidence="1">non-specific serine/threonine protein kinase</fullName>
        <ecNumber evidence="1">2.7.11.1</ecNumber>
    </recommendedName>
</protein>
<keyword evidence="9" id="KW-1185">Reference proteome</keyword>
<evidence type="ECO:0000256" key="2">
    <source>
        <dbReference type="ARBA" id="ARBA00022679"/>
    </source>
</evidence>
<dbReference type="OrthoDB" id="310217at2759"/>
<evidence type="ECO:0000259" key="7">
    <source>
        <dbReference type="PROSITE" id="PS50011"/>
    </source>
</evidence>
<dbReference type="EC" id="2.7.11.1" evidence="1"/>
<evidence type="ECO:0000256" key="5">
    <source>
        <dbReference type="ARBA" id="ARBA00022840"/>
    </source>
</evidence>
<dbReference type="GO" id="GO:0004674">
    <property type="term" value="F:protein serine/threonine kinase activity"/>
    <property type="evidence" value="ECO:0007669"/>
    <property type="project" value="UniProtKB-EC"/>
</dbReference>
<dbReference type="GO" id="GO:0005524">
    <property type="term" value="F:ATP binding"/>
    <property type="evidence" value="ECO:0007669"/>
    <property type="project" value="UniProtKB-KW"/>
</dbReference>
<evidence type="ECO:0000313" key="9">
    <source>
        <dbReference type="Proteomes" id="UP000799757"/>
    </source>
</evidence>
<evidence type="ECO:0000256" key="4">
    <source>
        <dbReference type="ARBA" id="ARBA00022777"/>
    </source>
</evidence>
<dbReference type="PROSITE" id="PS50011">
    <property type="entry name" value="PROTEIN_KINASE_DOM"/>
    <property type="match status" value="1"/>
</dbReference>
<dbReference type="Gene3D" id="1.10.510.10">
    <property type="entry name" value="Transferase(Phosphotransferase) domain 1"/>
    <property type="match status" value="1"/>
</dbReference>
<dbReference type="InterPro" id="IPR011009">
    <property type="entry name" value="Kinase-like_dom_sf"/>
</dbReference>
<keyword evidence="3" id="KW-0547">Nucleotide-binding</keyword>
<name>A0A6A6WYE0_9PLEO</name>
<evidence type="ECO:0000256" key="6">
    <source>
        <dbReference type="SAM" id="MobiDB-lite"/>
    </source>
</evidence>